<evidence type="ECO:0000313" key="1">
    <source>
        <dbReference type="EMBL" id="MDN3610240.1"/>
    </source>
</evidence>
<keyword evidence="2" id="KW-1185">Reference proteome</keyword>
<proteinExistence type="predicted"/>
<protein>
    <submittedName>
        <fullName evidence="1">Uncharacterized protein</fullName>
    </submittedName>
</protein>
<dbReference type="EMBL" id="JAUFQC010000001">
    <property type="protein sequence ID" value="MDN3610240.1"/>
    <property type="molecule type" value="Genomic_DNA"/>
</dbReference>
<accession>A0ABT8BVY1</accession>
<comment type="caution">
    <text evidence="1">The sequence shown here is derived from an EMBL/GenBank/DDBJ whole genome shotgun (WGS) entry which is preliminary data.</text>
</comment>
<gene>
    <name evidence="1" type="ORF">QWZ16_11060</name>
</gene>
<organism evidence="1 2">
    <name type="scientific">Vibrio ostreicida</name>
    <dbReference type="NCBI Taxonomy" id="526588"/>
    <lineage>
        <taxon>Bacteria</taxon>
        <taxon>Pseudomonadati</taxon>
        <taxon>Pseudomonadota</taxon>
        <taxon>Gammaproteobacteria</taxon>
        <taxon>Vibrionales</taxon>
        <taxon>Vibrionaceae</taxon>
        <taxon>Vibrio</taxon>
    </lineage>
</organism>
<name>A0ABT8BVY1_9VIBR</name>
<evidence type="ECO:0000313" key="2">
    <source>
        <dbReference type="Proteomes" id="UP001238540"/>
    </source>
</evidence>
<sequence>MQTTAMVWSLQMQCVCTFIPGNAATKESIDKLLLPNECVRQLSQMANSQQIYRLLPHAMSVLISELATQGLNPLLRQSHPSPERAEWIALSSTPRAVPTSSDQLQAYPMLKQRLEHDLLKAKPAMERKIVVEVAGQPLSNEVSVMLSSADGRKSVLRKPHADALNDHRSLVEFTNLDESAYRLSLSVPKAGLAHTLTFCLANDVFSVGEGHQQSEWDTVLVPVMPIVMQQGKPSRPCTGFMYLVWNHRVWREMEVTSDGHFVDVDLEYYRAQSPEIKARYVQIDGARLSPDVSLAEAEFEVIQSGVKVHQGYLDNEQTACVSGLLEKTVDVVFPALEARPVTLATHVSHDKGGEHGRRVAEGVPLSTICVPYKVAGERQSECYLYYSGTPLSLTQIVDLERDPAALAVPLAELAMYSRTQSFANAGQSVSAVPDSLQVGGRKAPANEHLGRNIAAVKVSLNGHRPSLRYLYEPDADKDDDFFALRSLEHQWMYKSFMCSACEDEDGYRTFYFALPPPEIETVDLIRGGQPKRKDGSQAFILIEENIPVEELLSEWV</sequence>
<dbReference type="Proteomes" id="UP001238540">
    <property type="component" value="Unassembled WGS sequence"/>
</dbReference>
<dbReference type="RefSeq" id="WP_170881996.1">
    <property type="nucleotide sequence ID" value="NZ_JABEYA020000001.1"/>
</dbReference>
<reference evidence="2" key="1">
    <citation type="journal article" date="2019" name="Int. J. Syst. Evol. Microbiol.">
        <title>The Global Catalogue of Microorganisms (GCM) 10K type strain sequencing project: providing services to taxonomists for standard genome sequencing and annotation.</title>
        <authorList>
            <consortium name="The Broad Institute Genomics Platform"/>
            <consortium name="The Broad Institute Genome Sequencing Center for Infectious Disease"/>
            <person name="Wu L."/>
            <person name="Ma J."/>
        </authorList>
    </citation>
    <scope>NUCLEOTIDE SEQUENCE [LARGE SCALE GENOMIC DNA]</scope>
    <source>
        <strain evidence="2">CECT 7398</strain>
    </source>
</reference>
<dbReference type="CDD" id="cd20705">
    <property type="entry name" value="MIX_I"/>
    <property type="match status" value="1"/>
</dbReference>